<proteinExistence type="predicted"/>
<dbReference type="InterPro" id="IPR012337">
    <property type="entry name" value="RNaseH-like_sf"/>
</dbReference>
<dbReference type="AlphaFoldDB" id="A0A2Z4YTX1"/>
<dbReference type="GO" id="GO:0003676">
    <property type="term" value="F:nucleic acid binding"/>
    <property type="evidence" value="ECO:0007669"/>
    <property type="project" value="InterPro"/>
</dbReference>
<reference evidence="2 3" key="1">
    <citation type="submission" date="2018-07" db="EMBL/GenBank/DDBJ databases">
        <title>Rhizobium leguminosarum strain:ATCC 14479 Genome sequencing and assembly.</title>
        <authorList>
            <person name="Chakraborty R."/>
        </authorList>
    </citation>
    <scope>NUCLEOTIDE SEQUENCE [LARGE SCALE GENOMIC DNA]</scope>
    <source>
        <strain evidence="2 3">ATCC 14479</strain>
        <plasmid evidence="3">Plasmid unnamed2</plasmid>
    </source>
</reference>
<feature type="domain" description="Integrase catalytic" evidence="1">
    <location>
        <begin position="1"/>
        <end position="112"/>
    </location>
</feature>
<evidence type="ECO:0000259" key="1">
    <source>
        <dbReference type="PROSITE" id="PS50994"/>
    </source>
</evidence>
<dbReference type="PANTHER" id="PTHR47515:SF1">
    <property type="entry name" value="BLR2054 PROTEIN"/>
    <property type="match status" value="1"/>
</dbReference>
<dbReference type="Gene3D" id="3.30.420.10">
    <property type="entry name" value="Ribonuclease H-like superfamily/Ribonuclease H"/>
    <property type="match status" value="1"/>
</dbReference>
<name>A0A2Z4YTX1_RHILE</name>
<dbReference type="PANTHER" id="PTHR47515">
    <property type="entry name" value="LOW CALCIUM RESPONSE LOCUS PROTEIN T"/>
    <property type="match status" value="1"/>
</dbReference>
<dbReference type="GO" id="GO:0015074">
    <property type="term" value="P:DNA integration"/>
    <property type="evidence" value="ECO:0007669"/>
    <property type="project" value="InterPro"/>
</dbReference>
<dbReference type="Proteomes" id="UP000251166">
    <property type="component" value="Plasmid unnamed2"/>
</dbReference>
<keyword evidence="2" id="KW-0614">Plasmid</keyword>
<geneLocation type="plasmid" evidence="2 3">
    <name>unnamed2</name>
</geneLocation>
<dbReference type="EMBL" id="CP030762">
    <property type="protein sequence ID" value="AXA43862.1"/>
    <property type="molecule type" value="Genomic_DNA"/>
</dbReference>
<gene>
    <name evidence="2" type="ORF">DLJ82_7617</name>
</gene>
<protein>
    <submittedName>
        <fullName evidence="2">Integrase core domain family protein</fullName>
    </submittedName>
</protein>
<dbReference type="SUPFAM" id="SSF53098">
    <property type="entry name" value="Ribonuclease H-like"/>
    <property type="match status" value="1"/>
</dbReference>
<dbReference type="InterPro" id="IPR036397">
    <property type="entry name" value="RNaseH_sf"/>
</dbReference>
<sequence length="117" mass="13400">MVQTLERICREVGYPASIRVDNGSEFISRDLDLWAYHKGVELDFSRPGKPTDNSYIESFNGKFRAECLNAHWFMSLDDARSKMEDWRKDYNEFRPHSAIGNKVPISLMNGSSAPPPS</sequence>
<evidence type="ECO:0000313" key="3">
    <source>
        <dbReference type="Proteomes" id="UP000251166"/>
    </source>
</evidence>
<dbReference type="InterPro" id="IPR001584">
    <property type="entry name" value="Integrase_cat-core"/>
</dbReference>
<evidence type="ECO:0000313" key="2">
    <source>
        <dbReference type="EMBL" id="AXA43862.1"/>
    </source>
</evidence>
<dbReference type="Pfam" id="PF13683">
    <property type="entry name" value="rve_3"/>
    <property type="match status" value="1"/>
</dbReference>
<organism evidence="2 3">
    <name type="scientific">Rhizobium leguminosarum</name>
    <dbReference type="NCBI Taxonomy" id="384"/>
    <lineage>
        <taxon>Bacteria</taxon>
        <taxon>Pseudomonadati</taxon>
        <taxon>Pseudomonadota</taxon>
        <taxon>Alphaproteobacteria</taxon>
        <taxon>Hyphomicrobiales</taxon>
        <taxon>Rhizobiaceae</taxon>
        <taxon>Rhizobium/Agrobacterium group</taxon>
        <taxon>Rhizobium</taxon>
    </lineage>
</organism>
<accession>A0A2Z4YTX1</accession>
<dbReference type="PROSITE" id="PS50994">
    <property type="entry name" value="INTEGRASE"/>
    <property type="match status" value="1"/>
</dbReference>